<keyword evidence="2" id="KW-0732">Signal</keyword>
<reference evidence="3" key="1">
    <citation type="submission" date="2021-05" db="EMBL/GenBank/DDBJ databases">
        <authorList>
            <person name="Alioto T."/>
            <person name="Alioto T."/>
            <person name="Gomez Garrido J."/>
        </authorList>
    </citation>
    <scope>NUCLEOTIDE SEQUENCE</scope>
</reference>
<accession>A0A8D9EB50</accession>
<dbReference type="EMBL" id="HBUF01489312">
    <property type="protein sequence ID" value="CAG6745275.1"/>
    <property type="molecule type" value="Transcribed_RNA"/>
</dbReference>
<organism evidence="3">
    <name type="scientific">Cacopsylla melanoneura</name>
    <dbReference type="NCBI Taxonomy" id="428564"/>
    <lineage>
        <taxon>Eukaryota</taxon>
        <taxon>Metazoa</taxon>
        <taxon>Ecdysozoa</taxon>
        <taxon>Arthropoda</taxon>
        <taxon>Hexapoda</taxon>
        <taxon>Insecta</taxon>
        <taxon>Pterygota</taxon>
        <taxon>Neoptera</taxon>
        <taxon>Paraneoptera</taxon>
        <taxon>Hemiptera</taxon>
        <taxon>Sternorrhyncha</taxon>
        <taxon>Psylloidea</taxon>
        <taxon>Psyllidae</taxon>
        <taxon>Psyllinae</taxon>
        <taxon>Cacopsylla</taxon>
    </lineage>
</organism>
<feature type="region of interest" description="Disordered" evidence="1">
    <location>
        <begin position="80"/>
        <end position="104"/>
    </location>
</feature>
<dbReference type="AlphaFoldDB" id="A0A8D9EB50"/>
<name>A0A8D9EB50_9HEMI</name>
<sequence>MTCILFGTLLVMLLTLVSHTHSVKILECREDCQKSFCKLKKENGLFSGQSNVDVCNMDYQHHHRMRREVDLPWYNHSGDKLSDNINHGKQKDTQSAHQAKKKGK</sequence>
<evidence type="ECO:0000256" key="2">
    <source>
        <dbReference type="SAM" id="SignalP"/>
    </source>
</evidence>
<proteinExistence type="predicted"/>
<evidence type="ECO:0000256" key="1">
    <source>
        <dbReference type="SAM" id="MobiDB-lite"/>
    </source>
</evidence>
<protein>
    <submittedName>
        <fullName evidence="3">Uncharacterized protein</fullName>
    </submittedName>
</protein>
<feature type="signal peptide" evidence="2">
    <location>
        <begin position="1"/>
        <end position="22"/>
    </location>
</feature>
<feature type="chain" id="PRO_5034881008" evidence="2">
    <location>
        <begin position="23"/>
        <end position="104"/>
    </location>
</feature>
<evidence type="ECO:0000313" key="3">
    <source>
        <dbReference type="EMBL" id="CAG6745275.1"/>
    </source>
</evidence>